<evidence type="ECO:0000256" key="5">
    <source>
        <dbReference type="ARBA" id="ARBA00023136"/>
    </source>
</evidence>
<gene>
    <name evidence="9" type="ORF">ACFFIX_22295</name>
</gene>
<comment type="subcellular location">
    <subcellularLocation>
        <location evidence="1">Cell membrane</location>
        <topology evidence="1">Multi-pass membrane protein</topology>
    </subcellularLocation>
</comment>
<evidence type="ECO:0000256" key="1">
    <source>
        <dbReference type="ARBA" id="ARBA00004651"/>
    </source>
</evidence>
<dbReference type="RefSeq" id="WP_378937989.1">
    <property type="nucleotide sequence ID" value="NZ_JBHLVO010000029.1"/>
</dbReference>
<dbReference type="Proteomes" id="UP001589854">
    <property type="component" value="Unassembled WGS sequence"/>
</dbReference>
<sequence>MNKKTIVEYDIMEVCLLAGKIMLQSGAETYRVEDTMMRIAASYGIKQSHSYVTPTGIIFSIETDEPTKTKLIRISERTTDLKKVTMVNSISRRISVGELTVDEAYQQLKEIESSNLTFPFSIQVAAAAIASGCFLIMFEGEWHDFIAAIISGGLGFLSLIYFHQLVPIKFFAEFLASFVIGMLSFVFVYMGVGNELDKIIIGSVMPLVPGLLITNAVRDLMAGHLVSGLSKGAEAFLTAFAIGSGIAIVFTFL</sequence>
<comment type="caution">
    <text evidence="9">The sequence shown here is derived from an EMBL/GenBank/DDBJ whole genome shotgun (WGS) entry which is preliminary data.</text>
</comment>
<evidence type="ECO:0000256" key="2">
    <source>
        <dbReference type="ARBA" id="ARBA00022475"/>
    </source>
</evidence>
<evidence type="ECO:0000256" key="3">
    <source>
        <dbReference type="ARBA" id="ARBA00022692"/>
    </source>
</evidence>
<evidence type="ECO:0000256" key="7">
    <source>
        <dbReference type="SAM" id="Phobius"/>
    </source>
</evidence>
<evidence type="ECO:0000313" key="9">
    <source>
        <dbReference type="EMBL" id="MFC0274082.1"/>
    </source>
</evidence>
<keyword evidence="4 7" id="KW-1133">Transmembrane helix</keyword>
<keyword evidence="5 7" id="KW-0472">Membrane</keyword>
<keyword evidence="3 7" id="KW-0812">Transmembrane</keyword>
<feature type="transmembrane region" description="Helical" evidence="7">
    <location>
        <begin position="116"/>
        <end position="138"/>
    </location>
</feature>
<evidence type="ECO:0000256" key="6">
    <source>
        <dbReference type="ARBA" id="ARBA00034125"/>
    </source>
</evidence>
<feature type="domain" description="Threonine/serine exporter-like N-terminal" evidence="8">
    <location>
        <begin position="14"/>
        <end position="252"/>
    </location>
</feature>
<comment type="similarity">
    <text evidence="6">Belongs to the ThrE exporter (TC 2.A.79) family.</text>
</comment>
<dbReference type="InterPro" id="IPR010619">
    <property type="entry name" value="ThrE-like_N"/>
</dbReference>
<keyword evidence="10" id="KW-1185">Reference proteome</keyword>
<evidence type="ECO:0000256" key="4">
    <source>
        <dbReference type="ARBA" id="ARBA00022989"/>
    </source>
</evidence>
<evidence type="ECO:0000313" key="10">
    <source>
        <dbReference type="Proteomes" id="UP001589854"/>
    </source>
</evidence>
<feature type="transmembrane region" description="Helical" evidence="7">
    <location>
        <begin position="144"/>
        <end position="162"/>
    </location>
</feature>
<organism evidence="9 10">
    <name type="scientific">Metabacillus herbersteinensis</name>
    <dbReference type="NCBI Taxonomy" id="283816"/>
    <lineage>
        <taxon>Bacteria</taxon>
        <taxon>Bacillati</taxon>
        <taxon>Bacillota</taxon>
        <taxon>Bacilli</taxon>
        <taxon>Bacillales</taxon>
        <taxon>Bacillaceae</taxon>
        <taxon>Metabacillus</taxon>
    </lineage>
</organism>
<accession>A0ABV6GK56</accession>
<feature type="transmembrane region" description="Helical" evidence="7">
    <location>
        <begin position="199"/>
        <end position="221"/>
    </location>
</feature>
<dbReference type="EMBL" id="JBHLVO010000029">
    <property type="protein sequence ID" value="MFC0274082.1"/>
    <property type="molecule type" value="Genomic_DNA"/>
</dbReference>
<keyword evidence="2" id="KW-1003">Cell membrane</keyword>
<feature type="transmembrane region" description="Helical" evidence="7">
    <location>
        <begin position="233"/>
        <end position="252"/>
    </location>
</feature>
<protein>
    <submittedName>
        <fullName evidence="9">Threonine/serine exporter family protein</fullName>
    </submittedName>
</protein>
<evidence type="ECO:0000259" key="8">
    <source>
        <dbReference type="Pfam" id="PF06738"/>
    </source>
</evidence>
<reference evidence="9 10" key="1">
    <citation type="submission" date="2024-09" db="EMBL/GenBank/DDBJ databases">
        <authorList>
            <person name="Sun Q."/>
            <person name="Mori K."/>
        </authorList>
    </citation>
    <scope>NUCLEOTIDE SEQUENCE [LARGE SCALE GENOMIC DNA]</scope>
    <source>
        <strain evidence="9 10">CCM 7228</strain>
    </source>
</reference>
<proteinExistence type="inferred from homology"/>
<dbReference type="PANTHER" id="PTHR34390">
    <property type="entry name" value="UPF0442 PROTEIN YJJB-RELATED"/>
    <property type="match status" value="1"/>
</dbReference>
<name>A0ABV6GK56_9BACI</name>
<dbReference type="InterPro" id="IPR050539">
    <property type="entry name" value="ThrE_Dicarb/AminoAcid_Exp"/>
</dbReference>
<dbReference type="Pfam" id="PF06738">
    <property type="entry name" value="ThrE"/>
    <property type="match status" value="1"/>
</dbReference>
<feature type="transmembrane region" description="Helical" evidence="7">
    <location>
        <begin position="174"/>
        <end position="193"/>
    </location>
</feature>
<dbReference type="PANTHER" id="PTHR34390:SF2">
    <property type="entry name" value="SUCCINATE TRANSPORTER SUBUNIT YJJP-RELATED"/>
    <property type="match status" value="1"/>
</dbReference>